<evidence type="ECO:0000313" key="3">
    <source>
        <dbReference type="Proteomes" id="UP001301769"/>
    </source>
</evidence>
<proteinExistence type="predicted"/>
<feature type="compositionally biased region" description="Polar residues" evidence="1">
    <location>
        <begin position="179"/>
        <end position="189"/>
    </location>
</feature>
<sequence length="488" mass="54140">MSQVVSPVSTAPYSPSAELDGGDPAIRFSLASSTNSIPFSTSPQTRRQIFVRRQAWDKTSRILAVVERTVLKETEETIRESERYLDLHQDLVLPIYALPRPSTREWNIEIAYAQGNLRVDYPFGTSQDAFHFQEVLTGYVPVAQFDDVTCVVTYNKGIHFQKPQYTGFGQVQFWKQPEQKQPTSPPTARSLSPVSSTGSSGPTFTAQVQWGAAGPRAQASSPTPTWSSPRPMSIASVQTTKSVATVQTYDPKGTSVLVTQDIRPPLLVAFLKDIGKREGYTMLKVDITDLTQTEFTNARKEDAALMLADSSKSSFHVKKHLAVPGRVPLSAWNLCCEPQPQFDKRGNKIKTTTNPLVDQLDSSHMTLSFGSRKDPANLAKREKLDECMLKLQVRHRERLAGQTATRDEGIAVMAEEMRAPPPPPPRVFVPPGNMATPRRPRIYEPPELIPEMERQSIEIGTDFILQAGTVDSHRAAMTAELPVVNGPR</sequence>
<evidence type="ECO:0000256" key="1">
    <source>
        <dbReference type="SAM" id="MobiDB-lite"/>
    </source>
</evidence>
<accession>A0AAN6YFL1</accession>
<name>A0AAN6YFL1_9PEZI</name>
<comment type="caution">
    <text evidence="2">The sequence shown here is derived from an EMBL/GenBank/DDBJ whole genome shotgun (WGS) entry which is preliminary data.</text>
</comment>
<feature type="compositionally biased region" description="Low complexity" evidence="1">
    <location>
        <begin position="190"/>
        <end position="203"/>
    </location>
</feature>
<gene>
    <name evidence="2" type="ORF">QBC37DRAFT_419565</name>
</gene>
<dbReference type="Proteomes" id="UP001301769">
    <property type="component" value="Unassembled WGS sequence"/>
</dbReference>
<dbReference type="EMBL" id="MU858082">
    <property type="protein sequence ID" value="KAK4215247.1"/>
    <property type="molecule type" value="Genomic_DNA"/>
</dbReference>
<organism evidence="2 3">
    <name type="scientific">Rhypophila decipiens</name>
    <dbReference type="NCBI Taxonomy" id="261697"/>
    <lineage>
        <taxon>Eukaryota</taxon>
        <taxon>Fungi</taxon>
        <taxon>Dikarya</taxon>
        <taxon>Ascomycota</taxon>
        <taxon>Pezizomycotina</taxon>
        <taxon>Sordariomycetes</taxon>
        <taxon>Sordariomycetidae</taxon>
        <taxon>Sordariales</taxon>
        <taxon>Naviculisporaceae</taxon>
        <taxon>Rhypophila</taxon>
    </lineage>
</organism>
<reference evidence="2" key="1">
    <citation type="journal article" date="2023" name="Mol. Phylogenet. Evol.">
        <title>Genome-scale phylogeny and comparative genomics of the fungal order Sordariales.</title>
        <authorList>
            <person name="Hensen N."/>
            <person name="Bonometti L."/>
            <person name="Westerberg I."/>
            <person name="Brannstrom I.O."/>
            <person name="Guillou S."/>
            <person name="Cros-Aarteil S."/>
            <person name="Calhoun S."/>
            <person name="Haridas S."/>
            <person name="Kuo A."/>
            <person name="Mondo S."/>
            <person name="Pangilinan J."/>
            <person name="Riley R."/>
            <person name="LaButti K."/>
            <person name="Andreopoulos B."/>
            <person name="Lipzen A."/>
            <person name="Chen C."/>
            <person name="Yan M."/>
            <person name="Daum C."/>
            <person name="Ng V."/>
            <person name="Clum A."/>
            <person name="Steindorff A."/>
            <person name="Ohm R.A."/>
            <person name="Martin F."/>
            <person name="Silar P."/>
            <person name="Natvig D.O."/>
            <person name="Lalanne C."/>
            <person name="Gautier V."/>
            <person name="Ament-Velasquez S.L."/>
            <person name="Kruys A."/>
            <person name="Hutchinson M.I."/>
            <person name="Powell A.J."/>
            <person name="Barry K."/>
            <person name="Miller A.N."/>
            <person name="Grigoriev I.V."/>
            <person name="Debuchy R."/>
            <person name="Gladieux P."/>
            <person name="Hiltunen Thoren M."/>
            <person name="Johannesson H."/>
        </authorList>
    </citation>
    <scope>NUCLEOTIDE SEQUENCE</scope>
    <source>
        <strain evidence="2">PSN293</strain>
    </source>
</reference>
<feature type="compositionally biased region" description="Low complexity" evidence="1">
    <location>
        <begin position="220"/>
        <end position="232"/>
    </location>
</feature>
<keyword evidence="3" id="KW-1185">Reference proteome</keyword>
<protein>
    <submittedName>
        <fullName evidence="2">Uncharacterized protein</fullName>
    </submittedName>
</protein>
<feature type="region of interest" description="Disordered" evidence="1">
    <location>
        <begin position="176"/>
        <end position="232"/>
    </location>
</feature>
<reference evidence="2" key="2">
    <citation type="submission" date="2023-05" db="EMBL/GenBank/DDBJ databases">
        <authorList>
            <consortium name="Lawrence Berkeley National Laboratory"/>
            <person name="Steindorff A."/>
            <person name="Hensen N."/>
            <person name="Bonometti L."/>
            <person name="Westerberg I."/>
            <person name="Brannstrom I.O."/>
            <person name="Guillou S."/>
            <person name="Cros-Aarteil S."/>
            <person name="Calhoun S."/>
            <person name="Haridas S."/>
            <person name="Kuo A."/>
            <person name="Mondo S."/>
            <person name="Pangilinan J."/>
            <person name="Riley R."/>
            <person name="Labutti K."/>
            <person name="Andreopoulos B."/>
            <person name="Lipzen A."/>
            <person name="Chen C."/>
            <person name="Yanf M."/>
            <person name="Daum C."/>
            <person name="Ng V."/>
            <person name="Clum A."/>
            <person name="Ohm R."/>
            <person name="Martin F."/>
            <person name="Silar P."/>
            <person name="Natvig D."/>
            <person name="Lalanne C."/>
            <person name="Gautier V."/>
            <person name="Ament-Velasquez S.L."/>
            <person name="Kruys A."/>
            <person name="Hutchinson M.I."/>
            <person name="Powell A.J."/>
            <person name="Barry K."/>
            <person name="Miller A.N."/>
            <person name="Grigoriev I.V."/>
            <person name="Debuchy R."/>
            <person name="Gladieux P."/>
            <person name="Thoren M.H."/>
            <person name="Johannesson H."/>
        </authorList>
    </citation>
    <scope>NUCLEOTIDE SEQUENCE</scope>
    <source>
        <strain evidence="2">PSN293</strain>
    </source>
</reference>
<dbReference type="AlphaFoldDB" id="A0AAN6YFL1"/>
<evidence type="ECO:0000313" key="2">
    <source>
        <dbReference type="EMBL" id="KAK4215247.1"/>
    </source>
</evidence>